<dbReference type="AlphaFoldDB" id="A0A853FTY8"/>
<proteinExistence type="inferred from homology"/>
<dbReference type="GO" id="GO:0000917">
    <property type="term" value="P:division septum assembly"/>
    <property type="evidence" value="ECO:0007669"/>
    <property type="project" value="UniProtKB-KW"/>
</dbReference>
<feature type="binding site" evidence="11">
    <location>
        <begin position="11"/>
        <end position="18"/>
    </location>
    <ligand>
        <name>ATP</name>
        <dbReference type="ChEBI" id="CHEBI:30616"/>
    </ligand>
</feature>
<evidence type="ECO:0000256" key="4">
    <source>
        <dbReference type="ARBA" id="ARBA00022618"/>
    </source>
</evidence>
<keyword evidence="5 11" id="KW-0547">Nucleotide-binding</keyword>
<keyword evidence="4" id="KW-0132">Cell division</keyword>
<dbReference type="RefSeq" id="WP_180154710.1">
    <property type="nucleotide sequence ID" value="NZ_JACCEM010000004.1"/>
</dbReference>
<name>A0A853FTY8_9BURK</name>
<feature type="domain" description="CobQ/CobB/MinD/ParA nucleotide binding" evidence="12">
    <location>
        <begin position="5"/>
        <end position="226"/>
    </location>
</feature>
<keyword evidence="8" id="KW-0131">Cell cycle</keyword>
<evidence type="ECO:0000256" key="11">
    <source>
        <dbReference type="PIRSR" id="PIRSR003092-1"/>
    </source>
</evidence>
<dbReference type="CDD" id="cd02036">
    <property type="entry name" value="MinD"/>
    <property type="match status" value="1"/>
</dbReference>
<comment type="function">
    <text evidence="9">ATPase required for the correct placement of the division site. Cell division inhibitors MinC and MinD act in concert to form an inhibitor capable of blocking formation of the polar Z ring septums. Rapidly oscillates between the poles of the cell to destabilize FtsZ filaments that have formed before they mature into polar Z rings.</text>
</comment>
<evidence type="ECO:0000259" key="12">
    <source>
        <dbReference type="Pfam" id="PF01656"/>
    </source>
</evidence>
<evidence type="ECO:0000313" key="13">
    <source>
        <dbReference type="EMBL" id="NYT49414.1"/>
    </source>
</evidence>
<evidence type="ECO:0000256" key="3">
    <source>
        <dbReference type="ARBA" id="ARBA00016887"/>
    </source>
</evidence>
<dbReference type="PANTHER" id="PTHR43384:SF6">
    <property type="entry name" value="SEPTUM SITE-DETERMINING PROTEIN MIND HOMOLOG, CHLOROPLASTIC"/>
    <property type="match status" value="1"/>
</dbReference>
<dbReference type="Gene3D" id="3.40.50.300">
    <property type="entry name" value="P-loop containing nucleotide triphosphate hydrolases"/>
    <property type="match status" value="1"/>
</dbReference>
<accession>A0A853FTY8</accession>
<evidence type="ECO:0000256" key="10">
    <source>
        <dbReference type="ARBA" id="ARBA00032845"/>
    </source>
</evidence>
<comment type="similarity">
    <text evidence="1">Belongs to the ParA family. MinD subfamily.</text>
</comment>
<evidence type="ECO:0000256" key="1">
    <source>
        <dbReference type="ARBA" id="ARBA00010257"/>
    </source>
</evidence>
<dbReference type="PIRSF" id="PIRSF003092">
    <property type="entry name" value="MinD"/>
    <property type="match status" value="1"/>
</dbReference>
<keyword evidence="6 11" id="KW-0067">ATP-binding</keyword>
<keyword evidence="14" id="KW-1185">Reference proteome</keyword>
<gene>
    <name evidence="13" type="primary">minD</name>
    <name evidence="13" type="ORF">H0A72_08850</name>
</gene>
<dbReference type="NCBIfam" id="TIGR01968">
    <property type="entry name" value="minD_bact"/>
    <property type="match status" value="1"/>
</dbReference>
<dbReference type="Proteomes" id="UP000559809">
    <property type="component" value="Unassembled WGS sequence"/>
</dbReference>
<dbReference type="GO" id="GO:0051782">
    <property type="term" value="P:negative regulation of cell division"/>
    <property type="evidence" value="ECO:0007669"/>
    <property type="project" value="TreeGrafter"/>
</dbReference>
<dbReference type="Pfam" id="PF01656">
    <property type="entry name" value="CbiA"/>
    <property type="match status" value="1"/>
</dbReference>
<dbReference type="InterPro" id="IPR027417">
    <property type="entry name" value="P-loop_NTPase"/>
</dbReference>
<dbReference type="GO" id="GO:0005829">
    <property type="term" value="C:cytosol"/>
    <property type="evidence" value="ECO:0007669"/>
    <property type="project" value="TreeGrafter"/>
</dbReference>
<comment type="subunit">
    <text evidence="2">Interacts with MinC and FtsZ.</text>
</comment>
<evidence type="ECO:0000256" key="9">
    <source>
        <dbReference type="ARBA" id="ARBA00025436"/>
    </source>
</evidence>
<sequence length="271" mass="29872">MARIVVVTSGKGGVGKTTTSASFSSGLAMRGHKTVVIDFDVGLRNLDLIMGCERRVVYDFVNVIQGEASLNQALIRDKQLENLFILPASQTRDKDALTREGVEKVLKDLGEMGFEYIVCDSPAGIETGALMASYFADDALVVTNPEVSSVRDSDRILGILSAKSRRAEKGEEPIKEYLLLTRYNPKRVAEGEMLSLKDIEDILRIKLIGVIPESESVLQASNQGIPAIHLRDTDVAVAYMDVVDRYLGEEKPLKFVEYEKPGLFKRLFGGK</sequence>
<dbReference type="InterPro" id="IPR025501">
    <property type="entry name" value="MinD_FleN"/>
</dbReference>
<evidence type="ECO:0000256" key="8">
    <source>
        <dbReference type="ARBA" id="ARBA00023306"/>
    </source>
</evidence>
<dbReference type="InterPro" id="IPR050625">
    <property type="entry name" value="ParA/MinD_ATPase"/>
</dbReference>
<dbReference type="InterPro" id="IPR010223">
    <property type="entry name" value="MinD"/>
</dbReference>
<dbReference type="InterPro" id="IPR002586">
    <property type="entry name" value="CobQ/CobB/MinD/ParA_Nub-bd_dom"/>
</dbReference>
<organism evidence="13 14">
    <name type="scientific">Parapusillimonas granuli</name>
    <dbReference type="NCBI Taxonomy" id="380911"/>
    <lineage>
        <taxon>Bacteria</taxon>
        <taxon>Pseudomonadati</taxon>
        <taxon>Pseudomonadota</taxon>
        <taxon>Betaproteobacteria</taxon>
        <taxon>Burkholderiales</taxon>
        <taxon>Alcaligenaceae</taxon>
        <taxon>Parapusillimonas</taxon>
    </lineage>
</organism>
<evidence type="ECO:0000256" key="5">
    <source>
        <dbReference type="ARBA" id="ARBA00022741"/>
    </source>
</evidence>
<comment type="caution">
    <text evidence="13">The sequence shown here is derived from an EMBL/GenBank/DDBJ whole genome shotgun (WGS) entry which is preliminary data.</text>
</comment>
<keyword evidence="7" id="KW-0717">Septation</keyword>
<dbReference type="GO" id="GO:0005524">
    <property type="term" value="F:ATP binding"/>
    <property type="evidence" value="ECO:0007669"/>
    <property type="project" value="UniProtKB-KW"/>
</dbReference>
<evidence type="ECO:0000256" key="6">
    <source>
        <dbReference type="ARBA" id="ARBA00022840"/>
    </source>
</evidence>
<dbReference type="PANTHER" id="PTHR43384">
    <property type="entry name" value="SEPTUM SITE-DETERMINING PROTEIN MIND HOMOLOG, CHLOROPLASTIC-RELATED"/>
    <property type="match status" value="1"/>
</dbReference>
<reference evidence="13 14" key="1">
    <citation type="submission" date="2020-07" db="EMBL/GenBank/DDBJ databases">
        <title>Taxonomic revisions and descriptions of new bacterial species based on genomic comparisons in the high-G+C-content subgroup of the family Alcaligenaceae.</title>
        <authorList>
            <person name="Szabo A."/>
            <person name="Felfoldi T."/>
        </authorList>
    </citation>
    <scope>NUCLEOTIDE SEQUENCE [LARGE SCALE GENOMIC DNA]</scope>
    <source>
        <strain evidence="13 14">LMG 24012</strain>
    </source>
</reference>
<dbReference type="EMBL" id="JACCEM010000004">
    <property type="protein sequence ID" value="NYT49414.1"/>
    <property type="molecule type" value="Genomic_DNA"/>
</dbReference>
<evidence type="ECO:0000256" key="2">
    <source>
        <dbReference type="ARBA" id="ARBA00011626"/>
    </source>
</evidence>
<dbReference type="GO" id="GO:0009898">
    <property type="term" value="C:cytoplasmic side of plasma membrane"/>
    <property type="evidence" value="ECO:0007669"/>
    <property type="project" value="TreeGrafter"/>
</dbReference>
<evidence type="ECO:0000256" key="7">
    <source>
        <dbReference type="ARBA" id="ARBA00023210"/>
    </source>
</evidence>
<dbReference type="FunFam" id="3.40.50.300:FF:000068">
    <property type="entry name" value="Site-determining protein"/>
    <property type="match status" value="1"/>
</dbReference>
<dbReference type="GO" id="GO:0016887">
    <property type="term" value="F:ATP hydrolysis activity"/>
    <property type="evidence" value="ECO:0007669"/>
    <property type="project" value="InterPro"/>
</dbReference>
<dbReference type="SUPFAM" id="SSF52540">
    <property type="entry name" value="P-loop containing nucleoside triphosphate hydrolases"/>
    <property type="match status" value="1"/>
</dbReference>
<evidence type="ECO:0000313" key="14">
    <source>
        <dbReference type="Proteomes" id="UP000559809"/>
    </source>
</evidence>
<protein>
    <recommendedName>
        <fullName evidence="3">Septum site-determining protein MinD</fullName>
    </recommendedName>
    <alternativeName>
        <fullName evidence="10">Cell division inhibitor MinD</fullName>
    </alternativeName>
</protein>